<protein>
    <submittedName>
        <fullName evidence="1">Uncharacterized protein</fullName>
    </submittedName>
</protein>
<evidence type="ECO:0000313" key="2">
    <source>
        <dbReference type="Proteomes" id="UP001059824"/>
    </source>
</evidence>
<sequence>MKNTYDTYHTSPTLDKYDTTALHLQTPLSGEGFTSTAIATINSEGASDLEQTILATDPTLADTYDAFLSAVHNFASAPDTTLKDIFREEVADTAQELVVQVLPQDTCRELNIDPRVIEDASSHHTPTEIDVIILAKATQITAEPSLESALYTTIDYLPEVEMSDKIKRAIKHAKEINQPITEAIISTIDSEIKRTAEPYVYLHIAARAIDNTVNYNTLAINDEHLERLVTADELVHAQWANSRADDNTQRPIVPNAGKMPVVVFSETAHADTRQYQ</sequence>
<dbReference type="EMBL" id="CP045921">
    <property type="protein sequence ID" value="QHN42531.1"/>
    <property type="molecule type" value="Genomic_DNA"/>
</dbReference>
<reference evidence="1" key="1">
    <citation type="journal article" date="2021" name="Nat. Microbiol.">
        <title>Cocultivation of an ultrasmall environmental parasitic bacterium with lytic ability against bacteria associated with wastewater foams.</title>
        <authorList>
            <person name="Batinovic S."/>
            <person name="Rose J.J.A."/>
            <person name="Ratcliffe J."/>
            <person name="Seviour R.J."/>
            <person name="Petrovski S."/>
        </authorList>
    </citation>
    <scope>NUCLEOTIDE SEQUENCE</scope>
    <source>
        <strain evidence="1">JR1</strain>
    </source>
</reference>
<dbReference type="Proteomes" id="UP001059824">
    <property type="component" value="Chromosome"/>
</dbReference>
<dbReference type="RefSeq" id="WP_260763911.1">
    <property type="nucleotide sequence ID" value="NZ_CP045921.1"/>
</dbReference>
<dbReference type="KEGG" id="mama:GII36_01545"/>
<proteinExistence type="predicted"/>
<accession>A0A857MN00</accession>
<dbReference type="AlphaFoldDB" id="A0A857MN00"/>
<organism evidence="1 2">
    <name type="scientific">Candidatus Mycosynbacter amalyticus</name>
    <dbReference type="NCBI Taxonomy" id="2665156"/>
    <lineage>
        <taxon>Bacteria</taxon>
        <taxon>Candidatus Saccharimonadota</taxon>
        <taxon>Candidatus Saccharimonadota incertae sedis</taxon>
        <taxon>Candidatus Mycosynbacter</taxon>
    </lineage>
</organism>
<keyword evidence="2" id="KW-1185">Reference proteome</keyword>
<evidence type="ECO:0000313" key="1">
    <source>
        <dbReference type="EMBL" id="QHN42531.1"/>
    </source>
</evidence>
<gene>
    <name evidence="1" type="ORF">GII36_01545</name>
</gene>
<name>A0A857MN00_9BACT</name>